<name>A0A177PHZ3_9GAMM</name>
<dbReference type="InterPro" id="IPR004358">
    <property type="entry name" value="Sig_transdc_His_kin-like_C"/>
</dbReference>
<sequence length="435" mass="47597">MRSQTEFSPLNLFALPAGGDFIDLRTRFHQIGVFFWACVIFPPYFIAEQYFSFHTTRYWPILLPLYGLVCLAPLVYLATQSLKCYAAYTVTIGVGLVFVIMACAGGNESPGAFWLAGTPWVFGLFYGVRGVWVGAFVMAVTFAAFVGANHIGILPNLVAEAGSYEQVKLINLVGFGIYNILISHYFIRLEASAKRELHKQRQETENLLRILVHDVANPINAIQLMNQAAKTGLYDAEQIMALVDNALGELTSIIQQVRKLRALKDGKLALELAPVSMRRMLLETLALMDEQARQKQLAFETEIGDAPAEVLADAALMKNVVIANLVGNAIKFSRPGQTVAITLLQSRDTVTLTVADRGIGMPQSLLGNLFNPCESTTRLGTAGEPGTGYGMPLAKTILSKLNGEIDVVSRQDPADSGTTVTIRLPSWSPVDSHKR</sequence>
<dbReference type="EMBL" id="LUUK01000006">
    <property type="protein sequence ID" value="OAI29029.1"/>
    <property type="molecule type" value="Genomic_DNA"/>
</dbReference>
<feature type="transmembrane region" description="Helical" evidence="4">
    <location>
        <begin position="58"/>
        <end position="79"/>
    </location>
</feature>
<dbReference type="PRINTS" id="PR00344">
    <property type="entry name" value="BCTRLSENSOR"/>
</dbReference>
<dbReference type="OrthoDB" id="9806130at2"/>
<keyword evidence="4" id="KW-0812">Transmembrane</keyword>
<keyword evidence="4" id="KW-0472">Membrane</keyword>
<dbReference type="Proteomes" id="UP000077628">
    <property type="component" value="Unassembled WGS sequence"/>
</dbReference>
<feature type="transmembrane region" description="Helical" evidence="4">
    <location>
        <begin position="85"/>
        <end position="104"/>
    </location>
</feature>
<evidence type="ECO:0000256" key="1">
    <source>
        <dbReference type="ARBA" id="ARBA00000085"/>
    </source>
</evidence>
<feature type="domain" description="Histidine kinase" evidence="5">
    <location>
        <begin position="210"/>
        <end position="428"/>
    </location>
</feature>
<dbReference type="PROSITE" id="PS50109">
    <property type="entry name" value="HIS_KIN"/>
    <property type="match status" value="1"/>
</dbReference>
<comment type="catalytic activity">
    <reaction evidence="1">
        <text>ATP + protein L-histidine = ADP + protein N-phospho-L-histidine.</text>
        <dbReference type="EC" id="2.7.13.3"/>
    </reaction>
</comment>
<dbReference type="Gene3D" id="3.30.565.10">
    <property type="entry name" value="Histidine kinase-like ATPase, C-terminal domain"/>
    <property type="match status" value="1"/>
</dbReference>
<comment type="caution">
    <text evidence="6">The sequence shown here is derived from an EMBL/GenBank/DDBJ whole genome shotgun (WGS) entry which is preliminary data.</text>
</comment>
<dbReference type="InterPro" id="IPR003594">
    <property type="entry name" value="HATPase_dom"/>
</dbReference>
<evidence type="ECO:0000256" key="4">
    <source>
        <dbReference type="SAM" id="Phobius"/>
    </source>
</evidence>
<evidence type="ECO:0000259" key="5">
    <source>
        <dbReference type="PROSITE" id="PS50109"/>
    </source>
</evidence>
<dbReference type="Pfam" id="PF02518">
    <property type="entry name" value="HATPase_c"/>
    <property type="match status" value="1"/>
</dbReference>
<keyword evidence="7" id="KW-1185">Reference proteome</keyword>
<feature type="transmembrane region" description="Helical" evidence="4">
    <location>
        <begin position="28"/>
        <end position="46"/>
    </location>
</feature>
<evidence type="ECO:0000313" key="7">
    <source>
        <dbReference type="Proteomes" id="UP000077628"/>
    </source>
</evidence>
<dbReference type="STRING" id="702114.A1355_17145"/>
<evidence type="ECO:0000256" key="2">
    <source>
        <dbReference type="ARBA" id="ARBA00012438"/>
    </source>
</evidence>
<dbReference type="InterPro" id="IPR005467">
    <property type="entry name" value="His_kinase_dom"/>
</dbReference>
<dbReference type="SUPFAM" id="SSF47384">
    <property type="entry name" value="Homodimeric domain of signal transducing histidine kinase"/>
    <property type="match status" value="1"/>
</dbReference>
<dbReference type="CDD" id="cd00075">
    <property type="entry name" value="HATPase"/>
    <property type="match status" value="1"/>
</dbReference>
<dbReference type="EC" id="2.7.13.3" evidence="2"/>
<evidence type="ECO:0000313" key="6">
    <source>
        <dbReference type="EMBL" id="OAI29029.1"/>
    </source>
</evidence>
<feature type="transmembrane region" description="Helical" evidence="4">
    <location>
        <begin position="169"/>
        <end position="187"/>
    </location>
</feature>
<accession>A0A177PHZ3</accession>
<gene>
    <name evidence="6" type="ORF">A1355_17145</name>
</gene>
<organism evidence="6 7">
    <name type="scientific">Methylomonas koyamae</name>
    <dbReference type="NCBI Taxonomy" id="702114"/>
    <lineage>
        <taxon>Bacteria</taxon>
        <taxon>Pseudomonadati</taxon>
        <taxon>Pseudomonadota</taxon>
        <taxon>Gammaproteobacteria</taxon>
        <taxon>Methylococcales</taxon>
        <taxon>Methylococcaceae</taxon>
        <taxon>Methylomonas</taxon>
    </lineage>
</organism>
<dbReference type="InterPro" id="IPR036890">
    <property type="entry name" value="HATPase_C_sf"/>
</dbReference>
<dbReference type="AlphaFoldDB" id="A0A177PHZ3"/>
<reference evidence="7" key="1">
    <citation type="submission" date="2016-03" db="EMBL/GenBank/DDBJ databases">
        <authorList>
            <person name="Heylen K."/>
            <person name="De Vos P."/>
            <person name="Vekeman B."/>
        </authorList>
    </citation>
    <scope>NUCLEOTIDE SEQUENCE [LARGE SCALE GENOMIC DNA]</scope>
    <source>
        <strain evidence="7">R-45383</strain>
    </source>
</reference>
<evidence type="ECO:0000256" key="3">
    <source>
        <dbReference type="ARBA" id="ARBA00022553"/>
    </source>
</evidence>
<keyword evidence="4" id="KW-1133">Transmembrane helix</keyword>
<dbReference type="PANTHER" id="PTHR43547:SF2">
    <property type="entry name" value="HYBRID SIGNAL TRANSDUCTION HISTIDINE KINASE C"/>
    <property type="match status" value="1"/>
</dbReference>
<dbReference type="SUPFAM" id="SSF55874">
    <property type="entry name" value="ATPase domain of HSP90 chaperone/DNA topoisomerase II/histidine kinase"/>
    <property type="match status" value="1"/>
</dbReference>
<dbReference type="SMART" id="SM00387">
    <property type="entry name" value="HATPase_c"/>
    <property type="match status" value="1"/>
</dbReference>
<dbReference type="RefSeq" id="WP_064023979.1">
    <property type="nucleotide sequence ID" value="NZ_LUUK01000006.1"/>
</dbReference>
<dbReference type="InterPro" id="IPR036097">
    <property type="entry name" value="HisK_dim/P_sf"/>
</dbReference>
<proteinExistence type="predicted"/>
<dbReference type="PANTHER" id="PTHR43547">
    <property type="entry name" value="TWO-COMPONENT HISTIDINE KINASE"/>
    <property type="match status" value="1"/>
</dbReference>
<protein>
    <recommendedName>
        <fullName evidence="2">histidine kinase</fullName>
        <ecNumber evidence="2">2.7.13.3</ecNumber>
    </recommendedName>
</protein>
<feature type="transmembrane region" description="Helical" evidence="4">
    <location>
        <begin position="134"/>
        <end position="157"/>
    </location>
</feature>
<dbReference type="GO" id="GO:0000155">
    <property type="term" value="F:phosphorelay sensor kinase activity"/>
    <property type="evidence" value="ECO:0007669"/>
    <property type="project" value="InterPro"/>
</dbReference>
<keyword evidence="3" id="KW-0597">Phosphoprotein</keyword>